<dbReference type="AlphaFoldDB" id="A0A087TWV1"/>
<sequence>LPVAITKLQIFYFYKVTNFLLAFFCLRVNFLQNLFRHA</sequence>
<feature type="non-terminal residue" evidence="2">
    <location>
        <position position="1"/>
    </location>
</feature>
<name>A0A087TWV1_STEMI</name>
<accession>A0A087TWV1</accession>
<feature type="non-terminal residue" evidence="2">
    <location>
        <position position="38"/>
    </location>
</feature>
<evidence type="ECO:0000313" key="2">
    <source>
        <dbReference type="EMBL" id="KFM69590.1"/>
    </source>
</evidence>
<keyword evidence="1" id="KW-0812">Transmembrane</keyword>
<protein>
    <submittedName>
        <fullName evidence="2">Uncharacterized protein</fullName>
    </submittedName>
</protein>
<evidence type="ECO:0000256" key="1">
    <source>
        <dbReference type="SAM" id="Phobius"/>
    </source>
</evidence>
<organism evidence="2 3">
    <name type="scientific">Stegodyphus mimosarum</name>
    <name type="common">African social velvet spider</name>
    <dbReference type="NCBI Taxonomy" id="407821"/>
    <lineage>
        <taxon>Eukaryota</taxon>
        <taxon>Metazoa</taxon>
        <taxon>Ecdysozoa</taxon>
        <taxon>Arthropoda</taxon>
        <taxon>Chelicerata</taxon>
        <taxon>Arachnida</taxon>
        <taxon>Araneae</taxon>
        <taxon>Araneomorphae</taxon>
        <taxon>Entelegynae</taxon>
        <taxon>Eresoidea</taxon>
        <taxon>Eresidae</taxon>
        <taxon>Stegodyphus</taxon>
    </lineage>
</organism>
<keyword evidence="1" id="KW-1133">Transmembrane helix</keyword>
<evidence type="ECO:0000313" key="3">
    <source>
        <dbReference type="Proteomes" id="UP000054359"/>
    </source>
</evidence>
<keyword evidence="1" id="KW-0472">Membrane</keyword>
<gene>
    <name evidence="2" type="ORF">X975_23180</name>
</gene>
<keyword evidence="3" id="KW-1185">Reference proteome</keyword>
<feature type="transmembrane region" description="Helical" evidence="1">
    <location>
        <begin position="12"/>
        <end position="30"/>
    </location>
</feature>
<dbReference type="EMBL" id="KK117116">
    <property type="protein sequence ID" value="KFM69590.1"/>
    <property type="molecule type" value="Genomic_DNA"/>
</dbReference>
<proteinExistence type="predicted"/>
<dbReference type="Proteomes" id="UP000054359">
    <property type="component" value="Unassembled WGS sequence"/>
</dbReference>
<reference evidence="2 3" key="1">
    <citation type="submission" date="2013-11" db="EMBL/GenBank/DDBJ databases">
        <title>Genome sequencing of Stegodyphus mimosarum.</title>
        <authorList>
            <person name="Bechsgaard J."/>
        </authorList>
    </citation>
    <scope>NUCLEOTIDE SEQUENCE [LARGE SCALE GENOMIC DNA]</scope>
</reference>